<feature type="active site" description="Proton donor" evidence="7">
    <location>
        <position position="279"/>
    </location>
</feature>
<dbReference type="CDD" id="cd09597">
    <property type="entry name" value="M4_TLP"/>
    <property type="match status" value="1"/>
</dbReference>
<evidence type="ECO:0000259" key="10">
    <source>
        <dbReference type="Pfam" id="PF02868"/>
    </source>
</evidence>
<evidence type="ECO:0000256" key="4">
    <source>
        <dbReference type="ARBA" id="ARBA00022801"/>
    </source>
</evidence>
<evidence type="ECO:0000313" key="11">
    <source>
        <dbReference type="EMBL" id="BAY54191.1"/>
    </source>
</evidence>
<evidence type="ECO:0000256" key="6">
    <source>
        <dbReference type="ARBA" id="ARBA00023049"/>
    </source>
</evidence>
<evidence type="ECO:0000256" key="3">
    <source>
        <dbReference type="ARBA" id="ARBA00022723"/>
    </source>
</evidence>
<evidence type="ECO:0000256" key="8">
    <source>
        <dbReference type="RuleBase" id="RU366073"/>
    </source>
</evidence>
<keyword evidence="4 8" id="KW-0378">Hydrolase</keyword>
<keyword evidence="8" id="KW-0964">Secreted</keyword>
<accession>A0A1Z4JBS7</accession>
<dbReference type="Gene3D" id="1.10.390.10">
    <property type="entry name" value="Neutral Protease Domain 2"/>
    <property type="match status" value="1"/>
</dbReference>
<keyword evidence="5 8" id="KW-0862">Zinc</keyword>
<dbReference type="AlphaFoldDB" id="A0A1Z4JBS7"/>
<reference evidence="11 12" key="1">
    <citation type="submission" date="2017-06" db="EMBL/GenBank/DDBJ databases">
        <title>Genome sequencing of cyanobaciteial culture collection at National Institute for Environmental Studies (NIES).</title>
        <authorList>
            <person name="Hirose Y."/>
            <person name="Shimura Y."/>
            <person name="Fujisawa T."/>
            <person name="Nakamura Y."/>
            <person name="Kawachi M."/>
        </authorList>
    </citation>
    <scope>NUCLEOTIDE SEQUENCE [LARGE SCALE GENOMIC DNA]</scope>
    <source>
        <strain evidence="11 12">NIES-2135</strain>
    </source>
</reference>
<dbReference type="GO" id="GO:0006508">
    <property type="term" value="P:proteolysis"/>
    <property type="evidence" value="ECO:0007669"/>
    <property type="project" value="UniProtKB-KW"/>
</dbReference>
<protein>
    <recommendedName>
        <fullName evidence="8">Neutral metalloproteinase</fullName>
        <ecNumber evidence="8">3.4.24.-</ecNumber>
    </recommendedName>
</protein>
<organism evidence="11 12">
    <name type="scientific">Leptolyngbya boryana NIES-2135</name>
    <dbReference type="NCBI Taxonomy" id="1973484"/>
    <lineage>
        <taxon>Bacteria</taxon>
        <taxon>Bacillati</taxon>
        <taxon>Cyanobacteriota</taxon>
        <taxon>Cyanophyceae</taxon>
        <taxon>Leptolyngbyales</taxon>
        <taxon>Leptolyngbyaceae</taxon>
        <taxon>Leptolyngbya group</taxon>
        <taxon>Leptolyngbya</taxon>
    </lineage>
</organism>
<comment type="subcellular location">
    <subcellularLocation>
        <location evidence="8">Secreted</location>
    </subcellularLocation>
</comment>
<dbReference type="Pfam" id="PF02868">
    <property type="entry name" value="Peptidase_M4_C"/>
    <property type="match status" value="1"/>
</dbReference>
<evidence type="ECO:0000256" key="2">
    <source>
        <dbReference type="ARBA" id="ARBA00022670"/>
    </source>
</evidence>
<dbReference type="Proteomes" id="UP000217895">
    <property type="component" value="Chromosome"/>
</dbReference>
<evidence type="ECO:0000256" key="7">
    <source>
        <dbReference type="PIRSR" id="PIRSR623612-1"/>
    </source>
</evidence>
<feature type="domain" description="Peptidase M4" evidence="9">
    <location>
        <begin position="73"/>
        <end position="185"/>
    </location>
</feature>
<comment type="cofactor">
    <cofactor evidence="8">
        <name>Zn(2+)</name>
        <dbReference type="ChEBI" id="CHEBI:29105"/>
    </cofactor>
</comment>
<evidence type="ECO:0000256" key="5">
    <source>
        <dbReference type="ARBA" id="ARBA00022833"/>
    </source>
</evidence>
<dbReference type="Gene3D" id="3.10.170.10">
    <property type="match status" value="1"/>
</dbReference>
<dbReference type="InterPro" id="IPR052759">
    <property type="entry name" value="Metalloprotease_M4"/>
</dbReference>
<gene>
    <name evidence="11" type="ORF">NIES2135_10070</name>
</gene>
<keyword evidence="6 8" id="KW-0482">Metalloprotease</keyword>
<sequence length="357" mass="39628">MRNRRQSRCRRRDQHICPICCIVPPHITDRIIINGTETQRDWALQNLRVSEQFRGRREVIGAAIQPFLVAANEKRRTIYNAANRTRLPGRIVRGETSPAVSDVAVNEAFDGSGAVYDFFKEVYERDSIDDYGMRLNSTVHYGQRYNNAFWNGSQMVYGDGDGELFNRFTISLDVIAHELTHGITQTEAGLVYQGQSGALNESFSDVFGVLVKQKVLNQTADQADWLIGAGLLTAKVNGEALRSMKAPGTAYDDRVLGKDPQPAEMKNLYKGTADNGGVHINSGIPNRAFYLVASALGGYAWEKAGKIWYIALTERLRTSSNFQDAARATATIASELYGIDSPEQQAVQNAWRTVGVI</sequence>
<dbReference type="InterPro" id="IPR023612">
    <property type="entry name" value="Peptidase_M4"/>
</dbReference>
<name>A0A1Z4JBS7_LEPBY</name>
<dbReference type="EC" id="3.4.24.-" evidence="8"/>
<dbReference type="GO" id="GO:0005576">
    <property type="term" value="C:extracellular region"/>
    <property type="evidence" value="ECO:0007669"/>
    <property type="project" value="UniProtKB-SubCell"/>
</dbReference>
<dbReference type="InterPro" id="IPR001570">
    <property type="entry name" value="Peptidase_M4_C_domain"/>
</dbReference>
<dbReference type="SUPFAM" id="SSF55486">
    <property type="entry name" value="Metalloproteases ('zincins'), catalytic domain"/>
    <property type="match status" value="1"/>
</dbReference>
<dbReference type="GO" id="GO:0004222">
    <property type="term" value="F:metalloendopeptidase activity"/>
    <property type="evidence" value="ECO:0007669"/>
    <property type="project" value="UniProtKB-UniRule"/>
</dbReference>
<proteinExistence type="inferred from homology"/>
<feature type="domain" description="Peptidase M4 C-terminal" evidence="10">
    <location>
        <begin position="188"/>
        <end position="356"/>
    </location>
</feature>
<dbReference type="PANTHER" id="PTHR43579">
    <property type="match status" value="1"/>
</dbReference>
<evidence type="ECO:0000313" key="12">
    <source>
        <dbReference type="Proteomes" id="UP000217895"/>
    </source>
</evidence>
<keyword evidence="12" id="KW-1185">Reference proteome</keyword>
<dbReference type="GO" id="GO:0046872">
    <property type="term" value="F:metal ion binding"/>
    <property type="evidence" value="ECO:0007669"/>
    <property type="project" value="UniProtKB-UniRule"/>
</dbReference>
<keyword evidence="2 8" id="KW-0645">Protease</keyword>
<dbReference type="PRINTS" id="PR00730">
    <property type="entry name" value="THERMOLYSIN"/>
</dbReference>
<dbReference type="InterPro" id="IPR013856">
    <property type="entry name" value="Peptidase_M4_domain"/>
</dbReference>
<dbReference type="EMBL" id="AP018203">
    <property type="protein sequence ID" value="BAY54191.1"/>
    <property type="molecule type" value="Genomic_DNA"/>
</dbReference>
<dbReference type="PANTHER" id="PTHR43579:SF1">
    <property type="entry name" value="NEUTRAL METALLOPROTEINASE"/>
    <property type="match status" value="1"/>
</dbReference>
<dbReference type="InterPro" id="IPR027268">
    <property type="entry name" value="Peptidase_M4/M1_CTD_sf"/>
</dbReference>
<feature type="active site" evidence="7">
    <location>
        <position position="178"/>
    </location>
</feature>
<evidence type="ECO:0000256" key="1">
    <source>
        <dbReference type="ARBA" id="ARBA00009388"/>
    </source>
</evidence>
<comment type="similarity">
    <text evidence="1 8">Belongs to the peptidase M4 family.</text>
</comment>
<evidence type="ECO:0000259" key="9">
    <source>
        <dbReference type="Pfam" id="PF01447"/>
    </source>
</evidence>
<keyword evidence="3" id="KW-0479">Metal-binding</keyword>
<dbReference type="Pfam" id="PF01447">
    <property type="entry name" value="Peptidase_M4"/>
    <property type="match status" value="1"/>
</dbReference>
<comment type="function">
    <text evidence="8">Extracellular zinc metalloprotease.</text>
</comment>